<feature type="transmembrane region" description="Helical" evidence="1">
    <location>
        <begin position="148"/>
        <end position="165"/>
    </location>
</feature>
<protein>
    <submittedName>
        <fullName evidence="2">Inner membrane protein</fullName>
    </submittedName>
</protein>
<dbReference type="AlphaFoldDB" id="A0A1V4IBB5"/>
<dbReference type="PANTHER" id="PTHR35531:SF1">
    <property type="entry name" value="INNER MEMBRANE PROTEIN YBCI-RELATED"/>
    <property type="match status" value="1"/>
</dbReference>
<dbReference type="Pfam" id="PF04307">
    <property type="entry name" value="YdjM"/>
    <property type="match status" value="1"/>
</dbReference>
<keyword evidence="1" id="KW-0472">Membrane</keyword>
<evidence type="ECO:0000256" key="1">
    <source>
        <dbReference type="SAM" id="Phobius"/>
    </source>
</evidence>
<dbReference type="PANTHER" id="PTHR35531">
    <property type="entry name" value="INNER MEMBRANE PROTEIN YBCI-RELATED"/>
    <property type="match status" value="1"/>
</dbReference>
<dbReference type="OrthoDB" id="5459053at2"/>
<feature type="transmembrane region" description="Helical" evidence="1">
    <location>
        <begin position="215"/>
        <end position="242"/>
    </location>
</feature>
<name>A0A1V4IBB5_9FIRM</name>
<keyword evidence="1" id="KW-0812">Transmembrane</keyword>
<reference evidence="2 3" key="1">
    <citation type="submission" date="2017-03" db="EMBL/GenBank/DDBJ databases">
        <title>Genome sequence of Clostridium thermoalcaliphilum DSM 7309.</title>
        <authorList>
            <person name="Poehlein A."/>
            <person name="Daniel R."/>
        </authorList>
    </citation>
    <scope>NUCLEOTIDE SEQUENCE [LARGE SCALE GENOMIC DNA]</scope>
    <source>
        <strain evidence="2 3">DSM 7309</strain>
    </source>
</reference>
<proteinExistence type="predicted"/>
<evidence type="ECO:0000313" key="2">
    <source>
        <dbReference type="EMBL" id="OPJ57281.1"/>
    </source>
</evidence>
<gene>
    <name evidence="2" type="ORF">CLOTH_05640</name>
</gene>
<feature type="transmembrane region" description="Helical" evidence="1">
    <location>
        <begin position="86"/>
        <end position="103"/>
    </location>
</feature>
<dbReference type="InterPro" id="IPR007404">
    <property type="entry name" value="YdjM-like"/>
</dbReference>
<feature type="transmembrane region" description="Helical" evidence="1">
    <location>
        <begin position="62"/>
        <end position="80"/>
    </location>
</feature>
<keyword evidence="1" id="KW-1133">Transmembrane helix</keyword>
<dbReference type="STRING" id="29349.CLOTH_05640"/>
<dbReference type="EMBL" id="MZGW01000001">
    <property type="protein sequence ID" value="OPJ57281.1"/>
    <property type="molecule type" value="Genomic_DNA"/>
</dbReference>
<dbReference type="Proteomes" id="UP000190140">
    <property type="component" value="Unassembled WGS sequence"/>
</dbReference>
<organism evidence="2 3">
    <name type="scientific">Alkalithermobacter paradoxus</name>
    <dbReference type="NCBI Taxonomy" id="29349"/>
    <lineage>
        <taxon>Bacteria</taxon>
        <taxon>Bacillati</taxon>
        <taxon>Bacillota</taxon>
        <taxon>Clostridia</taxon>
        <taxon>Peptostreptococcales</taxon>
        <taxon>Tepidibacteraceae</taxon>
        <taxon>Alkalithermobacter</taxon>
    </lineage>
</organism>
<sequence>MKGSTHMAIGVLSAIQTSIIIDKPLNPVAFGFVCICSLLPDIDEQNSTISNSIIKSSFSKAVYRYTLYIINMLVLILLTYINKNLIFNLAVGFMLIILIESKLKHSLLRKGLFTGLSLVLCGILYYMSIPLPFISICAIIGIGPWLKHRGFTHSVFSLFLVYYFLREIEKVIFFDYIAFYGTISYASHLFLGDIFTKMGIPIFYPISNKKISLGFIKVGSILGNFLEIIYVLVFIIVILFTLKAL</sequence>
<keyword evidence="3" id="KW-1185">Reference proteome</keyword>
<dbReference type="RefSeq" id="WP_079410992.1">
    <property type="nucleotide sequence ID" value="NZ_MZGW01000001.1"/>
</dbReference>
<feature type="transmembrane region" description="Helical" evidence="1">
    <location>
        <begin position="177"/>
        <end position="195"/>
    </location>
</feature>
<evidence type="ECO:0000313" key="3">
    <source>
        <dbReference type="Proteomes" id="UP000190140"/>
    </source>
</evidence>
<comment type="caution">
    <text evidence="2">The sequence shown here is derived from an EMBL/GenBank/DDBJ whole genome shotgun (WGS) entry which is preliminary data.</text>
</comment>
<accession>A0A1V4IBB5</accession>
<feature type="transmembrane region" description="Helical" evidence="1">
    <location>
        <begin position="115"/>
        <end position="142"/>
    </location>
</feature>